<reference evidence="1" key="2">
    <citation type="submission" date="2025-09" db="UniProtKB">
        <authorList>
            <consortium name="Ensembl"/>
        </authorList>
    </citation>
    <scope>IDENTIFICATION</scope>
</reference>
<organism evidence="1 2">
    <name type="scientific">Chelonoidis abingdonii</name>
    <name type="common">Abingdon island giant tortoise</name>
    <name type="synonym">Testudo abingdonii</name>
    <dbReference type="NCBI Taxonomy" id="106734"/>
    <lineage>
        <taxon>Eukaryota</taxon>
        <taxon>Metazoa</taxon>
        <taxon>Chordata</taxon>
        <taxon>Craniata</taxon>
        <taxon>Vertebrata</taxon>
        <taxon>Euteleostomi</taxon>
        <taxon>Archelosauria</taxon>
        <taxon>Testudinata</taxon>
        <taxon>Testudines</taxon>
        <taxon>Cryptodira</taxon>
        <taxon>Durocryptodira</taxon>
        <taxon>Testudinoidea</taxon>
        <taxon>Testudinidae</taxon>
        <taxon>Chelonoidis</taxon>
    </lineage>
</organism>
<accession>A0A8C0GGR6</accession>
<protein>
    <submittedName>
        <fullName evidence="1">Uncharacterized protein</fullName>
    </submittedName>
</protein>
<keyword evidence="2" id="KW-1185">Reference proteome</keyword>
<reference evidence="1" key="1">
    <citation type="submission" date="2025-08" db="UniProtKB">
        <authorList>
            <consortium name="Ensembl"/>
        </authorList>
    </citation>
    <scope>IDENTIFICATION</scope>
</reference>
<proteinExistence type="predicted"/>
<sequence>MVGEKMIRSSSPIPCTRGRTKYYLINYRKRIITYYILEKFLACTEAHQGKLGQFVYLPCQQVWPIAAPTGLGSPSQANGGSGKLLLAHPSPMPLPAVPIGQWEPRSAEPADVAGKQTGLLIQYLLKIKDA</sequence>
<evidence type="ECO:0000313" key="2">
    <source>
        <dbReference type="Proteomes" id="UP000694404"/>
    </source>
</evidence>
<dbReference type="Proteomes" id="UP000694404">
    <property type="component" value="Unplaced"/>
</dbReference>
<dbReference type="Ensembl" id="ENSCABT00000009495.1">
    <property type="protein sequence ID" value="ENSCABP00000008659.1"/>
    <property type="gene ID" value="ENSCABG00000006543.1"/>
</dbReference>
<evidence type="ECO:0000313" key="1">
    <source>
        <dbReference type="Ensembl" id="ENSCABP00000008659.1"/>
    </source>
</evidence>
<dbReference type="GeneTree" id="ENSGT00950000186255"/>
<dbReference type="AlphaFoldDB" id="A0A8C0GGR6"/>
<name>A0A8C0GGR6_CHEAB</name>